<dbReference type="Gene3D" id="4.10.910.10">
    <property type="entry name" value="30s ribosomal protein s13, domain 2"/>
    <property type="match status" value="1"/>
</dbReference>
<evidence type="ECO:0000313" key="5">
    <source>
        <dbReference type="Proteomes" id="UP001237642"/>
    </source>
</evidence>
<dbReference type="GO" id="GO:0006412">
    <property type="term" value="P:translation"/>
    <property type="evidence" value="ECO:0007669"/>
    <property type="project" value="InterPro"/>
</dbReference>
<gene>
    <name evidence="4" type="ORF">POM88_035226</name>
</gene>
<dbReference type="InterPro" id="IPR010979">
    <property type="entry name" value="Ribosomal_uS13-like_H2TH"/>
</dbReference>
<dbReference type="SUPFAM" id="SSF46946">
    <property type="entry name" value="S13-like H2TH domain"/>
    <property type="match status" value="1"/>
</dbReference>
<keyword evidence="3" id="KW-0687">Ribonucleoprotein</keyword>
<dbReference type="GO" id="GO:0003735">
    <property type="term" value="F:structural constituent of ribosome"/>
    <property type="evidence" value="ECO:0007669"/>
    <property type="project" value="InterPro"/>
</dbReference>
<comment type="similarity">
    <text evidence="1">Belongs to the universal ribosomal protein uS13 family.</text>
</comment>
<dbReference type="GO" id="GO:1990904">
    <property type="term" value="C:ribonucleoprotein complex"/>
    <property type="evidence" value="ECO:0007669"/>
    <property type="project" value="UniProtKB-KW"/>
</dbReference>
<dbReference type="InterPro" id="IPR027437">
    <property type="entry name" value="Rbsml_uS13_C"/>
</dbReference>
<keyword evidence="5" id="KW-1185">Reference proteome</keyword>
<organism evidence="4 5">
    <name type="scientific">Heracleum sosnowskyi</name>
    <dbReference type="NCBI Taxonomy" id="360622"/>
    <lineage>
        <taxon>Eukaryota</taxon>
        <taxon>Viridiplantae</taxon>
        <taxon>Streptophyta</taxon>
        <taxon>Embryophyta</taxon>
        <taxon>Tracheophyta</taxon>
        <taxon>Spermatophyta</taxon>
        <taxon>Magnoliopsida</taxon>
        <taxon>eudicotyledons</taxon>
        <taxon>Gunneridae</taxon>
        <taxon>Pentapetalae</taxon>
        <taxon>asterids</taxon>
        <taxon>campanulids</taxon>
        <taxon>Apiales</taxon>
        <taxon>Apiaceae</taxon>
        <taxon>Apioideae</taxon>
        <taxon>apioid superclade</taxon>
        <taxon>Tordylieae</taxon>
        <taxon>Tordyliinae</taxon>
        <taxon>Heracleum</taxon>
    </lineage>
</organism>
<dbReference type="Pfam" id="PF00416">
    <property type="entry name" value="Ribosomal_S13"/>
    <property type="match status" value="1"/>
</dbReference>
<dbReference type="GO" id="GO:0005840">
    <property type="term" value="C:ribosome"/>
    <property type="evidence" value="ECO:0007669"/>
    <property type="project" value="UniProtKB-KW"/>
</dbReference>
<protein>
    <submittedName>
        <fullName evidence="4">Ribosomal protein S13</fullName>
    </submittedName>
</protein>
<proteinExistence type="inferred from homology"/>
<reference evidence="4" key="1">
    <citation type="submission" date="2023-02" db="EMBL/GenBank/DDBJ databases">
        <title>Genome of toxic invasive species Heracleum sosnowskyi carries increased number of genes despite the absence of recent whole-genome duplications.</title>
        <authorList>
            <person name="Schelkunov M."/>
            <person name="Shtratnikova V."/>
            <person name="Makarenko M."/>
            <person name="Klepikova A."/>
            <person name="Omelchenko D."/>
            <person name="Novikova G."/>
            <person name="Obukhova E."/>
            <person name="Bogdanov V."/>
            <person name="Penin A."/>
            <person name="Logacheva M."/>
        </authorList>
    </citation>
    <scope>NUCLEOTIDE SEQUENCE</scope>
    <source>
        <strain evidence="4">Hsosn_3</strain>
        <tissue evidence="4">Leaf</tissue>
    </source>
</reference>
<dbReference type="PROSITE" id="PS00646">
    <property type="entry name" value="RIBOSOMAL_S13_1"/>
    <property type="match status" value="1"/>
</dbReference>
<evidence type="ECO:0000256" key="3">
    <source>
        <dbReference type="ARBA" id="ARBA00023274"/>
    </source>
</evidence>
<accession>A0AAD8HMN1</accession>
<sequence>MTGKAVKLPAPVWSDRLAALSKRRLGTDMMIGLVSKLAESWNIKSGSAQRLMKSRQLVRSRFWLAPFYVISKIGLEPYTIQGAARADIERFISISCYRGIRHQDGLPLRGQPRSRKSLLQLGALAVMNTEVKRASHTRKVPHIVTDPS</sequence>
<dbReference type="GO" id="GO:0003723">
    <property type="term" value="F:RNA binding"/>
    <property type="evidence" value="ECO:0007669"/>
    <property type="project" value="InterPro"/>
</dbReference>
<evidence type="ECO:0000313" key="4">
    <source>
        <dbReference type="EMBL" id="KAK1369134.1"/>
    </source>
</evidence>
<dbReference type="Proteomes" id="UP001237642">
    <property type="component" value="Unassembled WGS sequence"/>
</dbReference>
<dbReference type="InterPro" id="IPR001892">
    <property type="entry name" value="Ribosomal_uS13"/>
</dbReference>
<dbReference type="PROSITE" id="PS50159">
    <property type="entry name" value="RIBOSOMAL_S13_2"/>
    <property type="match status" value="1"/>
</dbReference>
<evidence type="ECO:0000256" key="2">
    <source>
        <dbReference type="ARBA" id="ARBA00022980"/>
    </source>
</evidence>
<reference evidence="4" key="2">
    <citation type="submission" date="2023-05" db="EMBL/GenBank/DDBJ databases">
        <authorList>
            <person name="Schelkunov M.I."/>
        </authorList>
    </citation>
    <scope>NUCLEOTIDE SEQUENCE</scope>
    <source>
        <strain evidence="4">Hsosn_3</strain>
        <tissue evidence="4">Leaf</tissue>
    </source>
</reference>
<comment type="caution">
    <text evidence="4">The sequence shown here is derived from an EMBL/GenBank/DDBJ whole genome shotgun (WGS) entry which is preliminary data.</text>
</comment>
<evidence type="ECO:0000256" key="1">
    <source>
        <dbReference type="ARBA" id="ARBA00008080"/>
    </source>
</evidence>
<dbReference type="AlphaFoldDB" id="A0AAD8HMN1"/>
<keyword evidence="2 4" id="KW-0689">Ribosomal protein</keyword>
<dbReference type="InterPro" id="IPR018269">
    <property type="entry name" value="Ribosomal_uS13_CS"/>
</dbReference>
<dbReference type="EMBL" id="JAUIZM010000008">
    <property type="protein sequence ID" value="KAK1369134.1"/>
    <property type="molecule type" value="Genomic_DNA"/>
</dbReference>
<name>A0AAD8HMN1_9APIA</name>